<dbReference type="PANTHER" id="PTHR42781:SF4">
    <property type="entry name" value="SPERMIDINE_PUTRESCINE IMPORT ATP-BINDING PROTEIN POTA"/>
    <property type="match status" value="1"/>
</dbReference>
<sequence>MATDPLLSLRGVSKDFGGGVFGLKDIDLDIASGEFVSLLGPSGCGKTTTLRVIAGFETPTSGQVLLNGREIGHLPANRRPVNTVFQDYAVFPHMNVAENVGFGLSVRGTARAEIARKVAEALDLVGLGDKAERPVSALSGGQRQRVALARAIVCEPQVLLLDEPLSALDASLREQMQIELKSLQHRLGTTFILVTHDQTEALSISDRIVVMNGGRIEQIATPDELYDRPATRFVAGFIGTMNLLPGRVTGDGRVEGSGFALPVEGAGSLATGTAVTLGLRPEDLTFAPAGSGAPLRVETTVFHGHSLRVIGRLNDGAEVVLDVRRSHAAELPADGATAALALRPGASAILLPA</sequence>
<dbReference type="InterPro" id="IPR003593">
    <property type="entry name" value="AAA+_ATPase"/>
</dbReference>
<feature type="domain" description="ABC transporter" evidence="5">
    <location>
        <begin position="7"/>
        <end position="238"/>
    </location>
</feature>
<comment type="caution">
    <text evidence="6">The sequence shown here is derived from an EMBL/GenBank/DDBJ whole genome shotgun (WGS) entry which is preliminary data.</text>
</comment>
<dbReference type="PROSITE" id="PS00211">
    <property type="entry name" value="ABC_TRANSPORTER_1"/>
    <property type="match status" value="1"/>
</dbReference>
<proteinExistence type="inferred from homology"/>
<organism evidence="6 7">
    <name type="scientific">Thalassovita mangrovi</name>
    <dbReference type="NCBI Taxonomy" id="2692236"/>
    <lineage>
        <taxon>Bacteria</taxon>
        <taxon>Pseudomonadati</taxon>
        <taxon>Pseudomonadota</taxon>
        <taxon>Alphaproteobacteria</taxon>
        <taxon>Rhodobacterales</taxon>
        <taxon>Roseobacteraceae</taxon>
        <taxon>Thalassovita</taxon>
    </lineage>
</organism>
<reference evidence="6 7" key="1">
    <citation type="submission" date="2020-01" db="EMBL/GenBank/DDBJ databases">
        <authorList>
            <person name="Chen S."/>
        </authorList>
    </citation>
    <scope>NUCLEOTIDE SEQUENCE [LARGE SCALE GENOMIC DNA]</scope>
    <source>
        <strain evidence="6 7">GS-10</strain>
    </source>
</reference>
<dbReference type="FunFam" id="3.40.50.300:FF:000042">
    <property type="entry name" value="Maltose/maltodextrin ABC transporter, ATP-binding protein"/>
    <property type="match status" value="1"/>
</dbReference>
<dbReference type="InterPro" id="IPR003439">
    <property type="entry name" value="ABC_transporter-like_ATP-bd"/>
</dbReference>
<gene>
    <name evidence="6" type="ORF">GR167_13775</name>
</gene>
<protein>
    <submittedName>
        <fullName evidence="6">ATP-binding cassette domain-containing protein</fullName>
    </submittedName>
</protein>
<evidence type="ECO:0000259" key="5">
    <source>
        <dbReference type="PROSITE" id="PS50893"/>
    </source>
</evidence>
<dbReference type="Gene3D" id="3.40.50.300">
    <property type="entry name" value="P-loop containing nucleotide triphosphate hydrolases"/>
    <property type="match status" value="1"/>
</dbReference>
<dbReference type="InterPro" id="IPR040582">
    <property type="entry name" value="OB_MalK-like"/>
</dbReference>
<keyword evidence="3" id="KW-0547">Nucleotide-binding</keyword>
<keyword evidence="4 6" id="KW-0067">ATP-binding</keyword>
<comment type="similarity">
    <text evidence="1">Belongs to the ABC transporter superfamily.</text>
</comment>
<dbReference type="EMBL" id="WWEN01000005">
    <property type="protein sequence ID" value="MYM56383.1"/>
    <property type="molecule type" value="Genomic_DNA"/>
</dbReference>
<dbReference type="Pfam" id="PF00005">
    <property type="entry name" value="ABC_tran"/>
    <property type="match status" value="1"/>
</dbReference>
<dbReference type="GO" id="GO:0140359">
    <property type="term" value="F:ABC-type transporter activity"/>
    <property type="evidence" value="ECO:0007669"/>
    <property type="project" value="UniProtKB-ARBA"/>
</dbReference>
<evidence type="ECO:0000256" key="3">
    <source>
        <dbReference type="ARBA" id="ARBA00022741"/>
    </source>
</evidence>
<dbReference type="InterPro" id="IPR027417">
    <property type="entry name" value="P-loop_NTPase"/>
</dbReference>
<accession>A0A6L8LL80</accession>
<dbReference type="InterPro" id="IPR008995">
    <property type="entry name" value="Mo/tungstate-bd_C_term_dom"/>
</dbReference>
<dbReference type="Gene3D" id="2.40.50.100">
    <property type="match status" value="1"/>
</dbReference>
<evidence type="ECO:0000256" key="4">
    <source>
        <dbReference type="ARBA" id="ARBA00022840"/>
    </source>
</evidence>
<dbReference type="Pfam" id="PF17912">
    <property type="entry name" value="OB_MalK"/>
    <property type="match status" value="1"/>
</dbReference>
<keyword evidence="7" id="KW-1185">Reference proteome</keyword>
<dbReference type="InterPro" id="IPR017871">
    <property type="entry name" value="ABC_transporter-like_CS"/>
</dbReference>
<evidence type="ECO:0000313" key="7">
    <source>
        <dbReference type="Proteomes" id="UP000479043"/>
    </source>
</evidence>
<dbReference type="SUPFAM" id="SSF52540">
    <property type="entry name" value="P-loop containing nucleoside triphosphate hydrolases"/>
    <property type="match status" value="1"/>
</dbReference>
<evidence type="ECO:0000256" key="1">
    <source>
        <dbReference type="ARBA" id="ARBA00005417"/>
    </source>
</evidence>
<dbReference type="Proteomes" id="UP000479043">
    <property type="component" value="Unassembled WGS sequence"/>
</dbReference>
<dbReference type="RefSeq" id="WP_160974283.1">
    <property type="nucleotide sequence ID" value="NZ_WWEN01000005.1"/>
</dbReference>
<evidence type="ECO:0000256" key="2">
    <source>
        <dbReference type="ARBA" id="ARBA00022448"/>
    </source>
</evidence>
<dbReference type="InterPro" id="IPR050093">
    <property type="entry name" value="ABC_SmlMolc_Importer"/>
</dbReference>
<dbReference type="SMART" id="SM00382">
    <property type="entry name" value="AAA"/>
    <property type="match status" value="1"/>
</dbReference>
<dbReference type="PROSITE" id="PS50893">
    <property type="entry name" value="ABC_TRANSPORTER_2"/>
    <property type="match status" value="1"/>
</dbReference>
<keyword evidence="2" id="KW-0813">Transport</keyword>
<dbReference type="PANTHER" id="PTHR42781">
    <property type="entry name" value="SPERMIDINE/PUTRESCINE IMPORT ATP-BINDING PROTEIN POTA"/>
    <property type="match status" value="1"/>
</dbReference>
<dbReference type="GO" id="GO:0043190">
    <property type="term" value="C:ATP-binding cassette (ABC) transporter complex"/>
    <property type="evidence" value="ECO:0007669"/>
    <property type="project" value="UniProtKB-ARBA"/>
</dbReference>
<name>A0A6L8LL80_9RHOB</name>
<dbReference type="GO" id="GO:0005524">
    <property type="term" value="F:ATP binding"/>
    <property type="evidence" value="ECO:0007669"/>
    <property type="project" value="UniProtKB-KW"/>
</dbReference>
<dbReference type="AlphaFoldDB" id="A0A6L8LL80"/>
<dbReference type="GO" id="GO:0016887">
    <property type="term" value="F:ATP hydrolysis activity"/>
    <property type="evidence" value="ECO:0007669"/>
    <property type="project" value="InterPro"/>
</dbReference>
<evidence type="ECO:0000313" key="6">
    <source>
        <dbReference type="EMBL" id="MYM56383.1"/>
    </source>
</evidence>
<dbReference type="SUPFAM" id="SSF50331">
    <property type="entry name" value="MOP-like"/>
    <property type="match status" value="1"/>
</dbReference>